<dbReference type="InterPro" id="IPR041667">
    <property type="entry name" value="Cupin_8"/>
</dbReference>
<comment type="caution">
    <text evidence="2">The sequence shown here is derived from an EMBL/GenBank/DDBJ whole genome shotgun (WGS) entry which is preliminary data.</text>
</comment>
<sequence length="117" mass="13217">MNERTYPHAQYQRASKSSPLVLTPSLPSVPPIRWSSVIDPVLPTSLPEQAHPIHVTVNAGESLYLPAGWWHYVRQTGITIAVNHWYDMESRGISWVWLNVLRGLGEPPPANEQEDEP</sequence>
<organism evidence="2 3">
    <name type="scientific">Cerrena zonata</name>
    <dbReference type="NCBI Taxonomy" id="2478898"/>
    <lineage>
        <taxon>Eukaryota</taxon>
        <taxon>Fungi</taxon>
        <taxon>Dikarya</taxon>
        <taxon>Basidiomycota</taxon>
        <taxon>Agaricomycotina</taxon>
        <taxon>Agaricomycetes</taxon>
        <taxon>Polyporales</taxon>
        <taxon>Cerrenaceae</taxon>
        <taxon>Cerrena</taxon>
    </lineage>
</organism>
<dbReference type="PANTHER" id="PTHR12461:SF99">
    <property type="entry name" value="BIFUNCTIONAL PEPTIDASE AND (3S)-LYSYL HYDROXYLASE JMJD7"/>
    <property type="match status" value="1"/>
</dbReference>
<accession>A0AAW0GZX9</accession>
<feature type="domain" description="JmjC" evidence="1">
    <location>
        <begin position="1"/>
        <end position="101"/>
    </location>
</feature>
<evidence type="ECO:0000313" key="3">
    <source>
        <dbReference type="Proteomes" id="UP001385951"/>
    </source>
</evidence>
<dbReference type="SUPFAM" id="SSF51197">
    <property type="entry name" value="Clavaminate synthase-like"/>
    <property type="match status" value="1"/>
</dbReference>
<gene>
    <name evidence="2" type="ORF">QCA50_000444</name>
</gene>
<dbReference type="EMBL" id="JASBNA010000001">
    <property type="protein sequence ID" value="KAK7695806.1"/>
    <property type="molecule type" value="Genomic_DNA"/>
</dbReference>
<evidence type="ECO:0000313" key="2">
    <source>
        <dbReference type="EMBL" id="KAK7695806.1"/>
    </source>
</evidence>
<dbReference type="Proteomes" id="UP001385951">
    <property type="component" value="Unassembled WGS sequence"/>
</dbReference>
<dbReference type="InterPro" id="IPR014710">
    <property type="entry name" value="RmlC-like_jellyroll"/>
</dbReference>
<proteinExistence type="predicted"/>
<dbReference type="Pfam" id="PF13621">
    <property type="entry name" value="Cupin_8"/>
    <property type="match status" value="1"/>
</dbReference>
<dbReference type="PANTHER" id="PTHR12461">
    <property type="entry name" value="HYPOXIA-INDUCIBLE FACTOR 1 ALPHA INHIBITOR-RELATED"/>
    <property type="match status" value="1"/>
</dbReference>
<dbReference type="InterPro" id="IPR003347">
    <property type="entry name" value="JmjC_dom"/>
</dbReference>
<dbReference type="Gene3D" id="2.60.120.10">
    <property type="entry name" value="Jelly Rolls"/>
    <property type="match status" value="1"/>
</dbReference>
<reference evidence="2 3" key="1">
    <citation type="submission" date="2022-09" db="EMBL/GenBank/DDBJ databases">
        <authorList>
            <person name="Palmer J.M."/>
        </authorList>
    </citation>
    <scope>NUCLEOTIDE SEQUENCE [LARGE SCALE GENOMIC DNA]</scope>
    <source>
        <strain evidence="2 3">DSM 7382</strain>
    </source>
</reference>
<keyword evidence="3" id="KW-1185">Reference proteome</keyword>
<protein>
    <recommendedName>
        <fullName evidence="1">JmjC domain-containing protein</fullName>
    </recommendedName>
</protein>
<evidence type="ECO:0000259" key="1">
    <source>
        <dbReference type="PROSITE" id="PS51184"/>
    </source>
</evidence>
<dbReference type="PROSITE" id="PS51184">
    <property type="entry name" value="JMJC"/>
    <property type="match status" value="1"/>
</dbReference>
<dbReference type="AlphaFoldDB" id="A0AAW0GZX9"/>
<name>A0AAW0GZX9_9APHY</name>